<feature type="non-terminal residue" evidence="2">
    <location>
        <position position="1"/>
    </location>
</feature>
<dbReference type="EMBL" id="GBBM01008031">
    <property type="protein sequence ID" value="JAC27387.1"/>
    <property type="molecule type" value="mRNA"/>
</dbReference>
<organism evidence="2">
    <name type="scientific">Amblyomma triste</name>
    <name type="common">Neotropical tick</name>
    <dbReference type="NCBI Taxonomy" id="251400"/>
    <lineage>
        <taxon>Eukaryota</taxon>
        <taxon>Metazoa</taxon>
        <taxon>Ecdysozoa</taxon>
        <taxon>Arthropoda</taxon>
        <taxon>Chelicerata</taxon>
        <taxon>Arachnida</taxon>
        <taxon>Acari</taxon>
        <taxon>Parasitiformes</taxon>
        <taxon>Ixodida</taxon>
        <taxon>Ixodoidea</taxon>
        <taxon>Ixodidae</taxon>
        <taxon>Amblyomminae</taxon>
        <taxon>Amblyomma</taxon>
    </lineage>
</organism>
<accession>A0A023G0R8</accession>
<reference evidence="2" key="1">
    <citation type="submission" date="2014-03" db="EMBL/GenBank/DDBJ databases">
        <title>The sialotranscriptome of Amblyomma triste, Amblyomma parvum and Amblyomma cajennense ticks, uncovered by 454-based RNA-seq.</title>
        <authorList>
            <person name="Garcia G.R."/>
            <person name="Gardinassi L.G."/>
            <person name="Ribeiro J.M."/>
            <person name="Anatriello E."/>
            <person name="Ferreira B.R."/>
            <person name="Moreira H.N."/>
            <person name="Mafra C."/>
            <person name="Olegario M.M."/>
            <person name="Szabo P.J."/>
            <person name="Miranda-Santos I.K."/>
            <person name="Maruyama S.R."/>
        </authorList>
    </citation>
    <scope>NUCLEOTIDE SEQUENCE</scope>
    <source>
        <strain evidence="2">Mato Grasso do Sul</strain>
        <tissue evidence="2">Salivary glands</tissue>
    </source>
</reference>
<evidence type="ECO:0000313" key="2">
    <source>
        <dbReference type="EMBL" id="JAC27387.1"/>
    </source>
</evidence>
<dbReference type="AlphaFoldDB" id="A0A023G0R8"/>
<name>A0A023G0R8_AMBTT</name>
<evidence type="ECO:0000256" key="1">
    <source>
        <dbReference type="SAM" id="SignalP"/>
    </source>
</evidence>
<sequence length="76" mass="8629">GSLQALTAELILLWPACNSNSISWSVIPRFTSMSPQDNIYIDNVITQDRKNRTQSGQGSSIESDHHFYNNVHIWSH</sequence>
<feature type="signal peptide" evidence="1">
    <location>
        <begin position="1"/>
        <end position="19"/>
    </location>
</feature>
<proteinExistence type="evidence at transcript level"/>
<feature type="chain" id="PRO_5001515927" evidence="1">
    <location>
        <begin position="20"/>
        <end position="76"/>
    </location>
</feature>
<protein>
    <submittedName>
        <fullName evidence="2">Putative secreted protein</fullName>
    </submittedName>
</protein>
<keyword evidence="1" id="KW-0732">Signal</keyword>